<dbReference type="Proteomes" id="UP001054837">
    <property type="component" value="Unassembled WGS sequence"/>
</dbReference>
<comment type="caution">
    <text evidence="1">The sequence shown here is derived from an EMBL/GenBank/DDBJ whole genome shotgun (WGS) entry which is preliminary data.</text>
</comment>
<accession>A0AAV4SFT4</accession>
<organism evidence="1 2">
    <name type="scientific">Caerostris darwini</name>
    <dbReference type="NCBI Taxonomy" id="1538125"/>
    <lineage>
        <taxon>Eukaryota</taxon>
        <taxon>Metazoa</taxon>
        <taxon>Ecdysozoa</taxon>
        <taxon>Arthropoda</taxon>
        <taxon>Chelicerata</taxon>
        <taxon>Arachnida</taxon>
        <taxon>Araneae</taxon>
        <taxon>Araneomorphae</taxon>
        <taxon>Entelegynae</taxon>
        <taxon>Araneoidea</taxon>
        <taxon>Araneidae</taxon>
        <taxon>Caerostris</taxon>
    </lineage>
</organism>
<sequence length="80" mass="9143">MRHQHALREQPPTSQTYSVFFGPVDLASPLTKLHLWPWCLQGEKTTLTCRKGEDGLKTVSLAESMPVEEEAFSELSREER</sequence>
<evidence type="ECO:0000313" key="2">
    <source>
        <dbReference type="Proteomes" id="UP001054837"/>
    </source>
</evidence>
<keyword evidence="2" id="KW-1185">Reference proteome</keyword>
<protein>
    <submittedName>
        <fullName evidence="1">Uncharacterized protein</fullName>
    </submittedName>
</protein>
<proteinExistence type="predicted"/>
<evidence type="ECO:0000313" key="1">
    <source>
        <dbReference type="EMBL" id="GIY31332.1"/>
    </source>
</evidence>
<dbReference type="EMBL" id="BPLQ01007637">
    <property type="protein sequence ID" value="GIY31332.1"/>
    <property type="molecule type" value="Genomic_DNA"/>
</dbReference>
<reference evidence="1 2" key="1">
    <citation type="submission" date="2021-06" db="EMBL/GenBank/DDBJ databases">
        <title>Caerostris darwini draft genome.</title>
        <authorList>
            <person name="Kono N."/>
            <person name="Arakawa K."/>
        </authorList>
    </citation>
    <scope>NUCLEOTIDE SEQUENCE [LARGE SCALE GENOMIC DNA]</scope>
</reference>
<dbReference type="AlphaFoldDB" id="A0AAV4SFT4"/>
<gene>
    <name evidence="1" type="ORF">CDAR_604181</name>
</gene>
<name>A0AAV4SFT4_9ARAC</name>